<sequence>MAGPTSEPQKVAAADTDGDGHQTFYSRSEVPAPPANTAVGGKASLQPKRTPVSDREIESILHLMGFSLSVSLGTNIFMRRRGTLGVWVAASDHLFHGTETE</sequence>
<dbReference type="OrthoDB" id="1863475at2759"/>
<comment type="caution">
    <text evidence="2">The sequence shown here is derived from an EMBL/GenBank/DDBJ whole genome shotgun (WGS) entry which is preliminary data.</text>
</comment>
<accession>A0A7J7P123</accession>
<evidence type="ECO:0000313" key="3">
    <source>
        <dbReference type="Proteomes" id="UP000541444"/>
    </source>
</evidence>
<reference evidence="2 3" key="1">
    <citation type="journal article" date="2020" name="IScience">
        <title>Genome Sequencing of the Endangered Kingdonia uniflora (Circaeasteraceae, Ranunculales) Reveals Potential Mechanisms of Evolutionary Specialization.</title>
        <authorList>
            <person name="Sun Y."/>
            <person name="Deng T."/>
            <person name="Zhang A."/>
            <person name="Moore M.J."/>
            <person name="Landis J.B."/>
            <person name="Lin N."/>
            <person name="Zhang H."/>
            <person name="Zhang X."/>
            <person name="Huang J."/>
            <person name="Zhang X."/>
            <person name="Sun H."/>
            <person name="Wang H."/>
        </authorList>
    </citation>
    <scope>NUCLEOTIDE SEQUENCE [LARGE SCALE GENOMIC DNA]</scope>
    <source>
        <strain evidence="2">TB1705</strain>
        <tissue evidence="2">Leaf</tissue>
    </source>
</reference>
<keyword evidence="3" id="KW-1185">Reference proteome</keyword>
<dbReference type="Proteomes" id="UP000541444">
    <property type="component" value="Unassembled WGS sequence"/>
</dbReference>
<dbReference type="PANTHER" id="PTHR35751">
    <property type="match status" value="1"/>
</dbReference>
<dbReference type="EMBL" id="JACGCM010000375">
    <property type="protein sequence ID" value="KAF6173030.1"/>
    <property type="molecule type" value="Genomic_DNA"/>
</dbReference>
<dbReference type="PANTHER" id="PTHR35751:SF3">
    <property type="entry name" value="OS06G0530200 PROTEIN"/>
    <property type="match status" value="1"/>
</dbReference>
<proteinExistence type="predicted"/>
<dbReference type="AlphaFoldDB" id="A0A7J7P123"/>
<evidence type="ECO:0000256" key="1">
    <source>
        <dbReference type="SAM" id="MobiDB-lite"/>
    </source>
</evidence>
<protein>
    <submittedName>
        <fullName evidence="2">Uncharacterized protein</fullName>
    </submittedName>
</protein>
<gene>
    <name evidence="2" type="ORF">GIB67_006406</name>
</gene>
<evidence type="ECO:0000313" key="2">
    <source>
        <dbReference type="EMBL" id="KAF6173030.1"/>
    </source>
</evidence>
<name>A0A7J7P123_9MAGN</name>
<feature type="region of interest" description="Disordered" evidence="1">
    <location>
        <begin position="1"/>
        <end position="51"/>
    </location>
</feature>
<organism evidence="2 3">
    <name type="scientific">Kingdonia uniflora</name>
    <dbReference type="NCBI Taxonomy" id="39325"/>
    <lineage>
        <taxon>Eukaryota</taxon>
        <taxon>Viridiplantae</taxon>
        <taxon>Streptophyta</taxon>
        <taxon>Embryophyta</taxon>
        <taxon>Tracheophyta</taxon>
        <taxon>Spermatophyta</taxon>
        <taxon>Magnoliopsida</taxon>
        <taxon>Ranunculales</taxon>
        <taxon>Circaeasteraceae</taxon>
        <taxon>Kingdonia</taxon>
    </lineage>
</organism>